<name>A0A6J1T7D3_FRAOC</name>
<keyword evidence="4" id="KW-0235">DNA replication</keyword>
<accession>A0A6J1T7D3</accession>
<evidence type="ECO:0000259" key="8">
    <source>
        <dbReference type="Pfam" id="PF04104"/>
    </source>
</evidence>
<dbReference type="Gene3D" id="1.20.930.80">
    <property type="match status" value="2"/>
</dbReference>
<dbReference type="InterPro" id="IPR058560">
    <property type="entry name" value="DNA_primase_C"/>
</dbReference>
<keyword evidence="2" id="KW-0004">4Fe-4S</keyword>
<evidence type="ECO:0000313" key="10">
    <source>
        <dbReference type="RefSeq" id="XP_026286561.1"/>
    </source>
</evidence>
<keyword evidence="7" id="KW-0411">Iron-sulfur</keyword>
<dbReference type="AlphaFoldDB" id="A0A6J1T7D3"/>
<sequence>MTFYFKPPRGDIQFHRLQECLEERISYLKYVQISEDISECNEGFKFEYLTDGSALDRTGHFMLRYKIFLQNFTSLCERIISSGGLCHVFTDAHPLNCNKFNLSVPFTYCLPMVRTRRVDLRGGLAVVPCSEWSTLLSCVFANHIKYGLQQLSHSRSYQIIWDDDRIKLLYQIVKQQSGFYSSEEACSTMTLLAKDVDGRSIFFPPCMKNMHKILRQRHRLSHLSRFYYSLFLKDVGMPVTESLNFWSQEYSQTNTNCASCSHSWQRDNRKYVYSIRHIYGLEGSRRVYQSPRCKQVQDMSLSPSADGGCPFADFDEEKLLNCLHQEIKSEKQSIVLLKEAKNEKGPAEACRLYCQMLHNLANKSSISAPENIVTVQEDIDLTALHPSKFYKYICEATS</sequence>
<keyword evidence="9" id="KW-1185">Reference proteome</keyword>
<evidence type="ECO:0000256" key="3">
    <source>
        <dbReference type="ARBA" id="ARBA00022515"/>
    </source>
</evidence>
<keyword evidence="3" id="KW-0639">Primosome</keyword>
<evidence type="ECO:0000256" key="7">
    <source>
        <dbReference type="ARBA" id="ARBA00023014"/>
    </source>
</evidence>
<dbReference type="Proteomes" id="UP000504606">
    <property type="component" value="Unplaced"/>
</dbReference>
<proteinExistence type="predicted"/>
<keyword evidence="5" id="KW-0479">Metal-binding</keyword>
<protein>
    <submittedName>
        <fullName evidence="10">Uncharacterized protein LOC113212170 isoform X2</fullName>
    </submittedName>
</protein>
<dbReference type="GO" id="GO:0005658">
    <property type="term" value="C:alpha DNA polymerase:primase complex"/>
    <property type="evidence" value="ECO:0007669"/>
    <property type="project" value="TreeGrafter"/>
</dbReference>
<organism evidence="9 10">
    <name type="scientific">Frankliniella occidentalis</name>
    <name type="common">Western flower thrips</name>
    <name type="synonym">Euthrips occidentalis</name>
    <dbReference type="NCBI Taxonomy" id="133901"/>
    <lineage>
        <taxon>Eukaryota</taxon>
        <taxon>Metazoa</taxon>
        <taxon>Ecdysozoa</taxon>
        <taxon>Arthropoda</taxon>
        <taxon>Hexapoda</taxon>
        <taxon>Insecta</taxon>
        <taxon>Pterygota</taxon>
        <taxon>Neoptera</taxon>
        <taxon>Paraneoptera</taxon>
        <taxon>Thysanoptera</taxon>
        <taxon>Terebrantia</taxon>
        <taxon>Thripoidea</taxon>
        <taxon>Thripidae</taxon>
        <taxon>Frankliniella</taxon>
    </lineage>
</organism>
<dbReference type="PANTHER" id="PTHR10537">
    <property type="entry name" value="DNA PRIMASE LARGE SUBUNIT"/>
    <property type="match status" value="1"/>
</dbReference>
<dbReference type="GO" id="GO:0051539">
    <property type="term" value="F:4 iron, 4 sulfur cluster binding"/>
    <property type="evidence" value="ECO:0007669"/>
    <property type="project" value="UniProtKB-KW"/>
</dbReference>
<evidence type="ECO:0000313" key="9">
    <source>
        <dbReference type="Proteomes" id="UP000504606"/>
    </source>
</evidence>
<evidence type="ECO:0000256" key="5">
    <source>
        <dbReference type="ARBA" id="ARBA00022723"/>
    </source>
</evidence>
<dbReference type="GO" id="GO:0006270">
    <property type="term" value="P:DNA replication initiation"/>
    <property type="evidence" value="ECO:0007669"/>
    <property type="project" value="TreeGrafter"/>
</dbReference>
<evidence type="ECO:0000256" key="6">
    <source>
        <dbReference type="ARBA" id="ARBA00023004"/>
    </source>
</evidence>
<comment type="cofactor">
    <cofactor evidence="1">
        <name>[4Fe-4S] cluster</name>
        <dbReference type="ChEBI" id="CHEBI:49883"/>
    </cofactor>
</comment>
<gene>
    <name evidence="10" type="primary">LOC113212170</name>
</gene>
<dbReference type="GeneID" id="113212170"/>
<dbReference type="RefSeq" id="XP_026286561.1">
    <property type="nucleotide sequence ID" value="XM_026430776.2"/>
</dbReference>
<dbReference type="GO" id="GO:0006269">
    <property type="term" value="P:DNA replication, synthesis of primer"/>
    <property type="evidence" value="ECO:0007669"/>
    <property type="project" value="UniProtKB-KW"/>
</dbReference>
<evidence type="ECO:0000256" key="1">
    <source>
        <dbReference type="ARBA" id="ARBA00001966"/>
    </source>
</evidence>
<feature type="domain" description="DNA primase large subunit C-terminal" evidence="8">
    <location>
        <begin position="202"/>
        <end position="369"/>
    </location>
</feature>
<keyword evidence="6" id="KW-0408">Iron</keyword>
<reference evidence="10" key="1">
    <citation type="submission" date="2025-08" db="UniProtKB">
        <authorList>
            <consortium name="RefSeq"/>
        </authorList>
    </citation>
    <scope>IDENTIFICATION</scope>
    <source>
        <tissue evidence="10">Whole organism</tissue>
    </source>
</reference>
<dbReference type="GO" id="GO:0046872">
    <property type="term" value="F:metal ion binding"/>
    <property type="evidence" value="ECO:0007669"/>
    <property type="project" value="UniProtKB-KW"/>
</dbReference>
<dbReference type="InterPro" id="IPR007238">
    <property type="entry name" value="DNA_primase_lsu_euk/arc"/>
</dbReference>
<dbReference type="PANTHER" id="PTHR10537:SF4">
    <property type="entry name" value="DNA PRIMASE LARGE SUBUNIT"/>
    <property type="match status" value="1"/>
</dbReference>
<dbReference type="Pfam" id="PF04104">
    <property type="entry name" value="DNA_primase_lrg"/>
    <property type="match status" value="1"/>
</dbReference>
<evidence type="ECO:0000256" key="2">
    <source>
        <dbReference type="ARBA" id="ARBA00022485"/>
    </source>
</evidence>
<evidence type="ECO:0000256" key="4">
    <source>
        <dbReference type="ARBA" id="ARBA00022705"/>
    </source>
</evidence>